<dbReference type="Gene3D" id="3.30.70.360">
    <property type="match status" value="1"/>
</dbReference>
<comment type="similarity">
    <text evidence="1">Belongs to the peptidase M20 family.</text>
</comment>
<evidence type="ECO:0000259" key="4">
    <source>
        <dbReference type="Pfam" id="PF07687"/>
    </source>
</evidence>
<feature type="binding site" evidence="3">
    <location>
        <position position="356"/>
    </location>
    <ligand>
        <name>Mn(2+)</name>
        <dbReference type="ChEBI" id="CHEBI:29035"/>
        <label>2</label>
    </ligand>
</feature>
<feature type="domain" description="Peptidase M20 dimerisation" evidence="4">
    <location>
        <begin position="177"/>
        <end position="270"/>
    </location>
</feature>
<dbReference type="eggNOG" id="COG1473">
    <property type="taxonomic scope" value="Bacteria"/>
</dbReference>
<evidence type="ECO:0000256" key="2">
    <source>
        <dbReference type="ARBA" id="ARBA00022801"/>
    </source>
</evidence>
<dbReference type="InterPro" id="IPR011650">
    <property type="entry name" value="Peptidase_M20_dimer"/>
</dbReference>
<dbReference type="AlphaFoldDB" id="E1SUF2"/>
<dbReference type="Proteomes" id="UP000006683">
    <property type="component" value="Chromosome"/>
</dbReference>
<keyword evidence="3" id="KW-0464">Manganese</keyword>
<organism evidence="5 6">
    <name type="scientific">Ferrimonas balearica (strain DSM 9799 / CCM 4581 / KCTC 23876 / PAT)</name>
    <dbReference type="NCBI Taxonomy" id="550540"/>
    <lineage>
        <taxon>Bacteria</taxon>
        <taxon>Pseudomonadati</taxon>
        <taxon>Pseudomonadota</taxon>
        <taxon>Gammaproteobacteria</taxon>
        <taxon>Alteromonadales</taxon>
        <taxon>Ferrimonadaceae</taxon>
        <taxon>Ferrimonas</taxon>
    </lineage>
</organism>
<comment type="cofactor">
    <cofactor evidence="3">
        <name>Mn(2+)</name>
        <dbReference type="ChEBI" id="CHEBI:29035"/>
    </cofactor>
    <text evidence="3">The Mn(2+) ion enhances activity.</text>
</comment>
<dbReference type="OrthoDB" id="9777385at2"/>
<dbReference type="FunFam" id="3.30.70.360:FF:000014">
    <property type="entry name" value="N-acyl-L-amino acid amidohydrolase"/>
    <property type="match status" value="1"/>
</dbReference>
<name>E1SUF2_FERBD</name>
<dbReference type="EC" id="3.5.1.32" evidence="5"/>
<dbReference type="Gene3D" id="3.40.630.10">
    <property type="entry name" value="Zn peptidases"/>
    <property type="match status" value="1"/>
</dbReference>
<dbReference type="GeneID" id="67183281"/>
<dbReference type="InterPro" id="IPR017439">
    <property type="entry name" value="Amidohydrolase"/>
</dbReference>
<dbReference type="InterPro" id="IPR002933">
    <property type="entry name" value="Peptidase_M20"/>
</dbReference>
<accession>E1SUF2</accession>
<dbReference type="HOGENOM" id="CLU_023257_1_1_6"/>
<feature type="binding site" evidence="3">
    <location>
        <position position="93"/>
    </location>
    <ligand>
        <name>Mn(2+)</name>
        <dbReference type="ChEBI" id="CHEBI:29035"/>
        <label>2</label>
    </ligand>
</feature>
<keyword evidence="3" id="KW-0479">Metal-binding</keyword>
<sequence length="384" mass="41239">MTDYAALRRDLHRHPELGFEEHRTQAIVVEHLQRCGVDAIHTGLGQTGVVGIIKGALGPGERIGLRADMDCLPMTEENTFEHASCHAGKMHGCGHDGHTTMLLAAAEKLCQSRQFRGEVVLIFQPAEEGQGGASAMVEDGLLSRFPMKRAYALHNFPGIPAGHIHLRPGPMMASSDRFRIRVQGKGGHGAMPHLAVDPVLVAAHIVVALQSLVSRAQNPIRPAVVSCTIVKAGEATNVIPDHAVLEGTYRAFDPADRARIGEQMAVLASHTAQAFGAEAKVALNQDAHIGYPAVINDPAATEVALAAAHAVAEGVRADADPVPGSEDFSFIAERVPSCYVLLGNDRGSEQDQYFLHHPRYDFNDAIIPVGVAYFCELVKRELGH</sequence>
<dbReference type="NCBIfam" id="TIGR01891">
    <property type="entry name" value="amidohydrolases"/>
    <property type="match status" value="1"/>
</dbReference>
<evidence type="ECO:0000313" key="5">
    <source>
        <dbReference type="EMBL" id="ADN77259.1"/>
    </source>
</evidence>
<feature type="binding site" evidence="3">
    <location>
        <position position="95"/>
    </location>
    <ligand>
        <name>Mn(2+)</name>
        <dbReference type="ChEBI" id="CHEBI:29035"/>
        <label>2</label>
    </ligand>
</feature>
<dbReference type="Pfam" id="PF07687">
    <property type="entry name" value="M20_dimer"/>
    <property type="match status" value="1"/>
</dbReference>
<evidence type="ECO:0000256" key="3">
    <source>
        <dbReference type="PIRSR" id="PIRSR005962-1"/>
    </source>
</evidence>
<feature type="binding site" evidence="3">
    <location>
        <position position="154"/>
    </location>
    <ligand>
        <name>Mn(2+)</name>
        <dbReference type="ChEBI" id="CHEBI:29035"/>
        <label>2</label>
    </ligand>
</feature>
<dbReference type="SUPFAM" id="SSF55031">
    <property type="entry name" value="Bacterial exopeptidase dimerisation domain"/>
    <property type="match status" value="1"/>
</dbReference>
<protein>
    <submittedName>
        <fullName evidence="5">Amidohydrolase</fullName>
        <ecNumber evidence="5">3.5.1.32</ecNumber>
    </submittedName>
</protein>
<dbReference type="EMBL" id="CP002209">
    <property type="protein sequence ID" value="ADN77259.1"/>
    <property type="molecule type" value="Genomic_DNA"/>
</dbReference>
<reference evidence="5 6" key="1">
    <citation type="journal article" date="2010" name="Stand. Genomic Sci.">
        <title>Complete genome sequence of Ferrimonas balearica type strain (PAT).</title>
        <authorList>
            <person name="Nolan M."/>
            <person name="Sikorski J."/>
            <person name="Davenport K."/>
            <person name="Lucas S."/>
            <person name="Glavina Del Rio T."/>
            <person name="Tice H."/>
            <person name="Cheng J."/>
            <person name="Goodwin L."/>
            <person name="Pitluck S."/>
            <person name="Liolios K."/>
            <person name="Ivanova N."/>
            <person name="Mavromatis K."/>
            <person name="Ovchinnikova G."/>
            <person name="Pati A."/>
            <person name="Chen A."/>
            <person name="Palaniappan K."/>
            <person name="Land M."/>
            <person name="Hauser L."/>
            <person name="Chang Y."/>
            <person name="Jeffries C."/>
            <person name="Tapia R."/>
            <person name="Brettin T."/>
            <person name="Detter J."/>
            <person name="Han C."/>
            <person name="Yasawong M."/>
            <person name="Rohde M."/>
            <person name="Tindall B."/>
            <person name="Goker M."/>
            <person name="Woyke T."/>
            <person name="Bristow J."/>
            <person name="Eisen J."/>
            <person name="Markowitz V."/>
            <person name="Hugenholtz P."/>
            <person name="Kyrpides N."/>
            <person name="Klenk H."/>
            <person name="Lapidus A."/>
        </authorList>
    </citation>
    <scope>NUCLEOTIDE SEQUENCE [LARGE SCALE GENOMIC DNA]</scope>
    <source>
        <strain evidence="6">DSM 9799 / CCM 4581 / KCTC 23876 / PAT</strain>
    </source>
</reference>
<evidence type="ECO:0000313" key="6">
    <source>
        <dbReference type="Proteomes" id="UP000006683"/>
    </source>
</evidence>
<dbReference type="Pfam" id="PF01546">
    <property type="entry name" value="Peptidase_M20"/>
    <property type="match status" value="1"/>
</dbReference>
<dbReference type="PANTHER" id="PTHR11014">
    <property type="entry name" value="PEPTIDASE M20 FAMILY MEMBER"/>
    <property type="match status" value="1"/>
</dbReference>
<dbReference type="RefSeq" id="WP_013346565.1">
    <property type="nucleotide sequence ID" value="NC_014541.1"/>
</dbReference>
<dbReference type="PIRSF" id="PIRSF005962">
    <property type="entry name" value="Pept_M20D_amidohydro"/>
    <property type="match status" value="1"/>
</dbReference>
<dbReference type="STRING" id="550540.Fbal_3059"/>
<dbReference type="GO" id="GO:0046872">
    <property type="term" value="F:metal ion binding"/>
    <property type="evidence" value="ECO:0007669"/>
    <property type="project" value="UniProtKB-KW"/>
</dbReference>
<gene>
    <name evidence="5" type="ordered locus">Fbal_3059</name>
</gene>
<keyword evidence="2 5" id="KW-0378">Hydrolase</keyword>
<dbReference type="PANTHER" id="PTHR11014:SF63">
    <property type="entry name" value="METALLOPEPTIDASE, PUTATIVE (AFU_ORTHOLOGUE AFUA_6G09600)-RELATED"/>
    <property type="match status" value="1"/>
</dbReference>
<dbReference type="GO" id="GO:0047980">
    <property type="term" value="F:hippurate hydrolase activity"/>
    <property type="evidence" value="ECO:0007669"/>
    <property type="project" value="UniProtKB-EC"/>
</dbReference>
<evidence type="ECO:0000256" key="1">
    <source>
        <dbReference type="ARBA" id="ARBA00006153"/>
    </source>
</evidence>
<dbReference type="InterPro" id="IPR036264">
    <property type="entry name" value="Bact_exopeptidase_dim_dom"/>
</dbReference>
<proteinExistence type="inferred from homology"/>
<dbReference type="KEGG" id="fbl:Fbal_3059"/>
<feature type="binding site" evidence="3">
    <location>
        <position position="128"/>
    </location>
    <ligand>
        <name>Mn(2+)</name>
        <dbReference type="ChEBI" id="CHEBI:29035"/>
        <label>2</label>
    </ligand>
</feature>
<keyword evidence="6" id="KW-1185">Reference proteome</keyword>
<dbReference type="SUPFAM" id="SSF53187">
    <property type="entry name" value="Zn-dependent exopeptidases"/>
    <property type="match status" value="1"/>
</dbReference>